<evidence type="ECO:0000313" key="2">
    <source>
        <dbReference type="EMBL" id="PMD60126.1"/>
    </source>
</evidence>
<feature type="compositionally biased region" description="Low complexity" evidence="1">
    <location>
        <begin position="133"/>
        <end position="153"/>
    </location>
</feature>
<name>A0A2J6TAS3_9HELO</name>
<proteinExistence type="predicted"/>
<protein>
    <submittedName>
        <fullName evidence="2">Uncharacterized protein</fullName>
    </submittedName>
</protein>
<dbReference type="AlphaFoldDB" id="A0A2J6TAS3"/>
<dbReference type="EMBL" id="KZ613791">
    <property type="protein sequence ID" value="PMD60126.1"/>
    <property type="molecule type" value="Genomic_DNA"/>
</dbReference>
<feature type="region of interest" description="Disordered" evidence="1">
    <location>
        <begin position="133"/>
        <end position="160"/>
    </location>
</feature>
<keyword evidence="3" id="KW-1185">Reference proteome</keyword>
<reference evidence="2 3" key="1">
    <citation type="submission" date="2016-04" db="EMBL/GenBank/DDBJ databases">
        <title>A degradative enzymes factory behind the ericoid mycorrhizal symbiosis.</title>
        <authorList>
            <consortium name="DOE Joint Genome Institute"/>
            <person name="Martino E."/>
            <person name="Morin E."/>
            <person name="Grelet G."/>
            <person name="Kuo A."/>
            <person name="Kohler A."/>
            <person name="Daghino S."/>
            <person name="Barry K."/>
            <person name="Choi C."/>
            <person name="Cichocki N."/>
            <person name="Clum A."/>
            <person name="Copeland A."/>
            <person name="Hainaut M."/>
            <person name="Haridas S."/>
            <person name="Labutti K."/>
            <person name="Lindquist E."/>
            <person name="Lipzen A."/>
            <person name="Khouja H.-R."/>
            <person name="Murat C."/>
            <person name="Ohm R."/>
            <person name="Olson A."/>
            <person name="Spatafora J."/>
            <person name="Veneault-Fourrey C."/>
            <person name="Henrissat B."/>
            <person name="Grigoriev I."/>
            <person name="Martin F."/>
            <person name="Perotto S."/>
        </authorList>
    </citation>
    <scope>NUCLEOTIDE SEQUENCE [LARGE SCALE GENOMIC DNA]</scope>
    <source>
        <strain evidence="2 3">E</strain>
    </source>
</reference>
<dbReference type="GeneID" id="36591146"/>
<accession>A0A2J6TAS3</accession>
<gene>
    <name evidence="2" type="ORF">K444DRAFT_629550</name>
</gene>
<sequence>MSRAKPMSTLTTHKYHSTSISISISMPTSITMLLNTLTSRIQTIRKVLQSSEWDTSYQVIAALERFASCEPAGIGVGEYFRAAWVRAAELVWVRCCDGREVIDGKGNETADAVFGFLLCQGLGPSGWIEVSWTRSSRKPSTSRSGSVGSSRGCGAPGRQSCWPRSGQISNILFVQTRGAGSGCGGVLLRDGVVGDDELTHARGLLVVEVVSYSVSNIETHVHVATQEESVLGPCLSYPMLVDISS</sequence>
<evidence type="ECO:0000313" key="3">
    <source>
        <dbReference type="Proteomes" id="UP000235371"/>
    </source>
</evidence>
<organism evidence="2 3">
    <name type="scientific">Hyaloscypha bicolor E</name>
    <dbReference type="NCBI Taxonomy" id="1095630"/>
    <lineage>
        <taxon>Eukaryota</taxon>
        <taxon>Fungi</taxon>
        <taxon>Dikarya</taxon>
        <taxon>Ascomycota</taxon>
        <taxon>Pezizomycotina</taxon>
        <taxon>Leotiomycetes</taxon>
        <taxon>Helotiales</taxon>
        <taxon>Hyaloscyphaceae</taxon>
        <taxon>Hyaloscypha</taxon>
        <taxon>Hyaloscypha bicolor</taxon>
    </lineage>
</organism>
<dbReference type="InParanoid" id="A0A2J6TAS3"/>
<dbReference type="Proteomes" id="UP000235371">
    <property type="component" value="Unassembled WGS sequence"/>
</dbReference>
<evidence type="ECO:0000256" key="1">
    <source>
        <dbReference type="SAM" id="MobiDB-lite"/>
    </source>
</evidence>
<dbReference type="RefSeq" id="XP_024737030.1">
    <property type="nucleotide sequence ID" value="XM_024883069.1"/>
</dbReference>